<feature type="compositionally biased region" description="Polar residues" evidence="1">
    <location>
        <begin position="46"/>
        <end position="58"/>
    </location>
</feature>
<comment type="caution">
    <text evidence="3">The sequence shown here is derived from an EMBL/GenBank/DDBJ whole genome shotgun (WGS) entry which is preliminary data.</text>
</comment>
<keyword evidence="2" id="KW-0812">Transmembrane</keyword>
<feature type="compositionally biased region" description="Basic and acidic residues" evidence="1">
    <location>
        <begin position="68"/>
        <end position="77"/>
    </location>
</feature>
<gene>
    <name evidence="3" type="ORF">C8R28_10229</name>
</gene>
<keyword evidence="2" id="KW-0472">Membrane</keyword>
<reference evidence="3 4" key="1">
    <citation type="submission" date="2018-04" db="EMBL/GenBank/DDBJ databases">
        <title>Active sludge and wastewater microbial communities from Klosterneuburg, Austria.</title>
        <authorList>
            <person name="Wagner M."/>
        </authorList>
    </citation>
    <scope>NUCLEOTIDE SEQUENCE [LARGE SCALE GENOMIC DNA]</scope>
    <source>
        <strain evidence="3 4">Nm4</strain>
    </source>
</reference>
<evidence type="ECO:0000256" key="1">
    <source>
        <dbReference type="SAM" id="MobiDB-lite"/>
    </source>
</evidence>
<proteinExistence type="predicted"/>
<feature type="compositionally biased region" description="Polar residues" evidence="1">
    <location>
        <begin position="78"/>
        <end position="90"/>
    </location>
</feature>
<feature type="region of interest" description="Disordered" evidence="1">
    <location>
        <begin position="46"/>
        <end position="110"/>
    </location>
</feature>
<feature type="compositionally biased region" description="Polar residues" evidence="1">
    <location>
        <begin position="100"/>
        <end position="110"/>
    </location>
</feature>
<dbReference type="EMBL" id="QAOL01000022">
    <property type="protein sequence ID" value="PTQ83685.1"/>
    <property type="molecule type" value="Genomic_DNA"/>
</dbReference>
<feature type="transmembrane region" description="Helical" evidence="2">
    <location>
        <begin position="20"/>
        <end position="41"/>
    </location>
</feature>
<protein>
    <submittedName>
        <fullName evidence="3">Uncharacterized protein</fullName>
    </submittedName>
</protein>
<organism evidence="3 4">
    <name type="scientific">Nitrosomonas ureae</name>
    <dbReference type="NCBI Taxonomy" id="44577"/>
    <lineage>
        <taxon>Bacteria</taxon>
        <taxon>Pseudomonadati</taxon>
        <taxon>Pseudomonadota</taxon>
        <taxon>Betaproteobacteria</taxon>
        <taxon>Nitrosomonadales</taxon>
        <taxon>Nitrosomonadaceae</taxon>
        <taxon>Nitrosomonas</taxon>
    </lineage>
</organism>
<evidence type="ECO:0000256" key="2">
    <source>
        <dbReference type="SAM" id="Phobius"/>
    </source>
</evidence>
<keyword evidence="2" id="KW-1133">Transmembrane helix</keyword>
<dbReference type="RefSeq" id="WP_107786997.1">
    <property type="nucleotide sequence ID" value="NZ_QAOL01000022.1"/>
</dbReference>
<dbReference type="Proteomes" id="UP000244110">
    <property type="component" value="Unassembled WGS sequence"/>
</dbReference>
<name>A0A2T5IIM8_9PROT</name>
<dbReference type="AlphaFoldDB" id="A0A2T5IIM8"/>
<sequence>MPMNNNPTPNQDVPPQRTPMIPIAIALAIALIIGVIGYSYFSSGNIETTSINSGNNSLADPMSGSPYDQKEQQDATDRNLSSPSTNNLEPTNKPFDGNAKSKSSSQTNPN</sequence>
<accession>A0A2T5IIM8</accession>
<evidence type="ECO:0000313" key="3">
    <source>
        <dbReference type="EMBL" id="PTQ83685.1"/>
    </source>
</evidence>
<evidence type="ECO:0000313" key="4">
    <source>
        <dbReference type="Proteomes" id="UP000244110"/>
    </source>
</evidence>